<dbReference type="RefSeq" id="WP_131013964.1">
    <property type="nucleotide sequence ID" value="NZ_SIRE01000009.1"/>
</dbReference>
<evidence type="ECO:0000313" key="2">
    <source>
        <dbReference type="EMBL" id="TBL78608.1"/>
    </source>
</evidence>
<feature type="transmembrane region" description="Helical" evidence="1">
    <location>
        <begin position="7"/>
        <end position="27"/>
    </location>
</feature>
<feature type="transmembrane region" description="Helical" evidence="1">
    <location>
        <begin position="33"/>
        <end position="52"/>
    </location>
</feature>
<evidence type="ECO:0000313" key="3">
    <source>
        <dbReference type="Proteomes" id="UP000293142"/>
    </source>
</evidence>
<proteinExistence type="predicted"/>
<comment type="caution">
    <text evidence="2">The sequence shown here is derived from an EMBL/GenBank/DDBJ whole genome shotgun (WGS) entry which is preliminary data.</text>
</comment>
<sequence>MNKTKKEIIFTVVLNIVLPYLVYQLLIPYTSGITALSAAALIPLCDSLYTLIRTRRMDAFSGFIFLSIVLGIIAVAIGGDERFILLRESYITGVMGLLFLVSLLFSRPLIYYFAERFMGSESNMNDKWLSSMGVRRTMRLMTFVWGISLLFEACVKVMLVYAISIPTFLIISPIVTYGLIGLTIWWNVYYVKQIRKKSAIA</sequence>
<dbReference type="EMBL" id="SIRE01000009">
    <property type="protein sequence ID" value="TBL78608.1"/>
    <property type="molecule type" value="Genomic_DNA"/>
</dbReference>
<keyword evidence="1" id="KW-1133">Transmembrane helix</keyword>
<keyword evidence="1" id="KW-0812">Transmembrane</keyword>
<dbReference type="NCBIfam" id="NF041646">
    <property type="entry name" value="VC0807_fam"/>
    <property type="match status" value="1"/>
</dbReference>
<keyword evidence="3" id="KW-1185">Reference proteome</keyword>
<feature type="transmembrane region" description="Helical" evidence="1">
    <location>
        <begin position="90"/>
        <end position="114"/>
    </location>
</feature>
<dbReference type="Proteomes" id="UP000293142">
    <property type="component" value="Unassembled WGS sequence"/>
</dbReference>
<dbReference type="OrthoDB" id="7062026at2"/>
<organism evidence="2 3">
    <name type="scientific">Paenibacillus thalictri</name>
    <dbReference type="NCBI Taxonomy" id="2527873"/>
    <lineage>
        <taxon>Bacteria</taxon>
        <taxon>Bacillati</taxon>
        <taxon>Bacillota</taxon>
        <taxon>Bacilli</taxon>
        <taxon>Bacillales</taxon>
        <taxon>Paenibacillaceae</taxon>
        <taxon>Paenibacillus</taxon>
    </lineage>
</organism>
<name>A0A4Q9DQB9_9BACL</name>
<keyword evidence="1" id="KW-0472">Membrane</keyword>
<feature type="transmembrane region" description="Helical" evidence="1">
    <location>
        <begin position="59"/>
        <end position="78"/>
    </location>
</feature>
<feature type="transmembrane region" description="Helical" evidence="1">
    <location>
        <begin position="169"/>
        <end position="191"/>
    </location>
</feature>
<protein>
    <recommendedName>
        <fullName evidence="4">DUF3159 domain-containing protein</fullName>
    </recommendedName>
</protein>
<accession>A0A4Q9DQB9</accession>
<feature type="transmembrane region" description="Helical" evidence="1">
    <location>
        <begin position="140"/>
        <end position="163"/>
    </location>
</feature>
<gene>
    <name evidence="2" type="ORF">EYB31_13990</name>
</gene>
<evidence type="ECO:0008006" key="4">
    <source>
        <dbReference type="Google" id="ProtNLM"/>
    </source>
</evidence>
<reference evidence="2 3" key="1">
    <citation type="submission" date="2019-02" db="EMBL/GenBank/DDBJ databases">
        <title>Paenibacillus sp. nov., isolated from surface-sterilized tissue of Thalictrum simplex L.</title>
        <authorList>
            <person name="Tuo L."/>
        </authorList>
    </citation>
    <scope>NUCLEOTIDE SEQUENCE [LARGE SCALE GENOMIC DNA]</scope>
    <source>
        <strain evidence="2 3">N2SHLJ1</strain>
    </source>
</reference>
<dbReference type="AlphaFoldDB" id="A0A4Q9DQB9"/>
<evidence type="ECO:0000256" key="1">
    <source>
        <dbReference type="SAM" id="Phobius"/>
    </source>
</evidence>